<dbReference type="AlphaFoldDB" id="A0AAD6VUR9"/>
<dbReference type="Proteomes" id="UP001219525">
    <property type="component" value="Unassembled WGS sequence"/>
</dbReference>
<evidence type="ECO:0000313" key="2">
    <source>
        <dbReference type="Proteomes" id="UP001219525"/>
    </source>
</evidence>
<accession>A0AAD6VUR9</accession>
<name>A0AAD6VUR9_9AGAR</name>
<sequence length="187" mass="20535">MLQTMIMDGINGPVRALFFKYAVQSVFTLYLQHRHHTVGNEEAVEGTVHLMDDETVGNTPIPTTWMIQGDKSYPMRFSLVEAAKASDIAEPSKAFVKEFSDLLRAIGAENLLGLDSVCAQDWTDSEARRHFLTNADSGTGDAGEGFIPVSFLFDPADTKTRVYYGKCKTDHVHSGKPAPKPKPAGTK</sequence>
<organism evidence="1 2">
    <name type="scientific">Mycena pura</name>
    <dbReference type="NCBI Taxonomy" id="153505"/>
    <lineage>
        <taxon>Eukaryota</taxon>
        <taxon>Fungi</taxon>
        <taxon>Dikarya</taxon>
        <taxon>Basidiomycota</taxon>
        <taxon>Agaricomycotina</taxon>
        <taxon>Agaricomycetes</taxon>
        <taxon>Agaricomycetidae</taxon>
        <taxon>Agaricales</taxon>
        <taxon>Marasmiineae</taxon>
        <taxon>Mycenaceae</taxon>
        <taxon>Mycena</taxon>
    </lineage>
</organism>
<keyword evidence="2" id="KW-1185">Reference proteome</keyword>
<comment type="caution">
    <text evidence="1">The sequence shown here is derived from an EMBL/GenBank/DDBJ whole genome shotgun (WGS) entry which is preliminary data.</text>
</comment>
<reference evidence="1" key="1">
    <citation type="submission" date="2023-03" db="EMBL/GenBank/DDBJ databases">
        <title>Massive genome expansion in bonnet fungi (Mycena s.s.) driven by repeated elements and novel gene families across ecological guilds.</title>
        <authorList>
            <consortium name="Lawrence Berkeley National Laboratory"/>
            <person name="Harder C.B."/>
            <person name="Miyauchi S."/>
            <person name="Viragh M."/>
            <person name="Kuo A."/>
            <person name="Thoen E."/>
            <person name="Andreopoulos B."/>
            <person name="Lu D."/>
            <person name="Skrede I."/>
            <person name="Drula E."/>
            <person name="Henrissat B."/>
            <person name="Morin E."/>
            <person name="Kohler A."/>
            <person name="Barry K."/>
            <person name="LaButti K."/>
            <person name="Morin E."/>
            <person name="Salamov A."/>
            <person name="Lipzen A."/>
            <person name="Mereny Z."/>
            <person name="Hegedus B."/>
            <person name="Baldrian P."/>
            <person name="Stursova M."/>
            <person name="Weitz H."/>
            <person name="Taylor A."/>
            <person name="Grigoriev I.V."/>
            <person name="Nagy L.G."/>
            <person name="Martin F."/>
            <person name="Kauserud H."/>
        </authorList>
    </citation>
    <scope>NUCLEOTIDE SEQUENCE</scope>
    <source>
        <strain evidence="1">9144</strain>
    </source>
</reference>
<dbReference type="EMBL" id="JARJCW010000014">
    <property type="protein sequence ID" value="KAJ7217031.1"/>
    <property type="molecule type" value="Genomic_DNA"/>
</dbReference>
<proteinExistence type="predicted"/>
<evidence type="ECO:0000313" key="1">
    <source>
        <dbReference type="EMBL" id="KAJ7217031.1"/>
    </source>
</evidence>
<protein>
    <submittedName>
        <fullName evidence="1">Uncharacterized protein</fullName>
    </submittedName>
</protein>
<gene>
    <name evidence="1" type="ORF">GGX14DRAFT_601788</name>
</gene>